<dbReference type="InterPro" id="IPR007251">
    <property type="entry name" value="Iron_permease_Fet4"/>
</dbReference>
<organism evidence="2 3">
    <name type="scientific">Jatrophihabitans lederbergiae</name>
    <dbReference type="NCBI Taxonomy" id="3075547"/>
    <lineage>
        <taxon>Bacteria</taxon>
        <taxon>Bacillati</taxon>
        <taxon>Actinomycetota</taxon>
        <taxon>Actinomycetes</taxon>
        <taxon>Jatrophihabitantales</taxon>
        <taxon>Jatrophihabitantaceae</taxon>
        <taxon>Jatrophihabitans</taxon>
    </lineage>
</organism>
<reference evidence="3" key="1">
    <citation type="submission" date="2023-07" db="EMBL/GenBank/DDBJ databases">
        <title>30 novel species of actinomycetes from the DSMZ collection.</title>
        <authorList>
            <person name="Nouioui I."/>
        </authorList>
    </citation>
    <scope>NUCLEOTIDE SEQUENCE [LARGE SCALE GENOMIC DNA]</scope>
    <source>
        <strain evidence="3">DSM 44399</strain>
    </source>
</reference>
<dbReference type="RefSeq" id="WP_311422379.1">
    <property type="nucleotide sequence ID" value="NZ_JAVREH010000006.1"/>
</dbReference>
<keyword evidence="1" id="KW-0812">Transmembrane</keyword>
<sequence length="134" mass="14840">MTTQRTELGSIRPPGSRLLHTIDRLASRPVLAMAIVAGDGLWVVYSLIVGFPTRLETIFQTLVAALTLAMVFVIQHTQAREQLATQRKLDEILRALPHASNALIALEEASDDELGTVHRTHRELRQQAVEPELG</sequence>
<dbReference type="EMBL" id="JAVREH010000006">
    <property type="protein sequence ID" value="MDT0261227.1"/>
    <property type="molecule type" value="Genomic_DNA"/>
</dbReference>
<keyword evidence="3" id="KW-1185">Reference proteome</keyword>
<evidence type="ECO:0000256" key="1">
    <source>
        <dbReference type="SAM" id="Phobius"/>
    </source>
</evidence>
<accession>A0ABU2J8B8</accession>
<feature type="transmembrane region" description="Helical" evidence="1">
    <location>
        <begin position="57"/>
        <end position="74"/>
    </location>
</feature>
<name>A0ABU2J8B8_9ACTN</name>
<evidence type="ECO:0000313" key="2">
    <source>
        <dbReference type="EMBL" id="MDT0261227.1"/>
    </source>
</evidence>
<evidence type="ECO:0000313" key="3">
    <source>
        <dbReference type="Proteomes" id="UP001183176"/>
    </source>
</evidence>
<proteinExistence type="predicted"/>
<gene>
    <name evidence="2" type="ORF">RM423_07440</name>
</gene>
<dbReference type="Pfam" id="PF04120">
    <property type="entry name" value="Iron_permease"/>
    <property type="match status" value="1"/>
</dbReference>
<keyword evidence="1" id="KW-1133">Transmembrane helix</keyword>
<dbReference type="Proteomes" id="UP001183176">
    <property type="component" value="Unassembled WGS sequence"/>
</dbReference>
<feature type="transmembrane region" description="Helical" evidence="1">
    <location>
        <begin position="30"/>
        <end position="51"/>
    </location>
</feature>
<keyword evidence="1" id="KW-0472">Membrane</keyword>
<comment type="caution">
    <text evidence="2">The sequence shown here is derived from an EMBL/GenBank/DDBJ whole genome shotgun (WGS) entry which is preliminary data.</text>
</comment>
<protein>
    <submittedName>
        <fullName evidence="2">Low affinity iron permease family protein</fullName>
    </submittedName>
</protein>